<dbReference type="PANTHER" id="PTHR15208:SF2">
    <property type="entry name" value="RECEPTOR-BINDING CANCER ANTIGEN EXPRESSED ON SISO CELLS"/>
    <property type="match status" value="1"/>
</dbReference>
<reference evidence="2" key="1">
    <citation type="submission" date="2022-01" db="EMBL/GenBank/DDBJ databases">
        <title>Genome Sequence Resource for Two Populations of Ditylenchus destructor, the Migratory Endoparasitic Phytonematode.</title>
        <authorList>
            <person name="Zhang H."/>
            <person name="Lin R."/>
            <person name="Xie B."/>
        </authorList>
    </citation>
    <scope>NUCLEOTIDE SEQUENCE</scope>
    <source>
        <strain evidence="2">BazhouSP</strain>
    </source>
</reference>
<evidence type="ECO:0000256" key="1">
    <source>
        <dbReference type="SAM" id="MobiDB-lite"/>
    </source>
</evidence>
<dbReference type="Proteomes" id="UP001201812">
    <property type="component" value="Unassembled WGS sequence"/>
</dbReference>
<dbReference type="PANTHER" id="PTHR15208">
    <property type="entry name" value="RECEPTOR-BINDING CANCER ANTIGEN EXPRESSED ON SISO CELLS CANCER ASSOCIATED SURFACE ANTIGEN RCAS1 ESTROGEN RECEPTOR-BINDING FRAGMENT- ASSOCIATED GENE 9 PROTEIN"/>
    <property type="match status" value="1"/>
</dbReference>
<sequence>MTKLSNAARLCAQEFVSGCTLHQNRTDVIDIYHTSAEFTSTYRLLRACVVLLEVTLHYLIRVNFSVHAMPPPLVIILRKLVSIVFILLWPFRRIWNVVFGRKKSQIGELPFHVARSAENSSADMSRVESSGIASAAPEAAWRDWNDDSFGVQSKIEEYRRKKAEFAAKTDKGKSTSRTSVDSYKGPAEKDSAPEPDYFTEMQPKFKAPKKLLVGQKNPANAQANRNLFEMRENDVIVPDTGTGELGDLDLDASEWGVGPSGRASNPRATSWSDTQLEDFVDESTLDAMAREQRRRERDEHHRQKLLEHERRLNEKRTASTIAGNPFK</sequence>
<feature type="compositionally biased region" description="Acidic residues" evidence="1">
    <location>
        <begin position="275"/>
        <end position="284"/>
    </location>
</feature>
<evidence type="ECO:0000313" key="2">
    <source>
        <dbReference type="EMBL" id="KAI1709469.1"/>
    </source>
</evidence>
<protein>
    <submittedName>
        <fullName evidence="2">Receptor-binding cancer antigen expressed on SiSo cells-like</fullName>
    </submittedName>
</protein>
<feature type="compositionally biased region" description="Polar residues" evidence="1">
    <location>
        <begin position="318"/>
        <end position="327"/>
    </location>
</feature>
<dbReference type="InterPro" id="IPR017025">
    <property type="entry name" value="Cancer-assoc_antigen_RCAS1"/>
</dbReference>
<comment type="caution">
    <text evidence="2">The sequence shown here is derived from an EMBL/GenBank/DDBJ whole genome shotgun (WGS) entry which is preliminary data.</text>
</comment>
<dbReference type="GO" id="GO:0030141">
    <property type="term" value="C:secretory granule"/>
    <property type="evidence" value="ECO:0007669"/>
    <property type="project" value="TreeGrafter"/>
</dbReference>
<feature type="region of interest" description="Disordered" evidence="1">
    <location>
        <begin position="247"/>
        <end position="327"/>
    </location>
</feature>
<proteinExistence type="predicted"/>
<organism evidence="2 3">
    <name type="scientific">Ditylenchus destructor</name>
    <dbReference type="NCBI Taxonomy" id="166010"/>
    <lineage>
        <taxon>Eukaryota</taxon>
        <taxon>Metazoa</taxon>
        <taxon>Ecdysozoa</taxon>
        <taxon>Nematoda</taxon>
        <taxon>Chromadorea</taxon>
        <taxon>Rhabditida</taxon>
        <taxon>Tylenchina</taxon>
        <taxon>Tylenchomorpha</taxon>
        <taxon>Sphaerularioidea</taxon>
        <taxon>Anguinidae</taxon>
        <taxon>Anguininae</taxon>
        <taxon>Ditylenchus</taxon>
    </lineage>
</organism>
<gene>
    <name evidence="2" type="ORF">DdX_11256</name>
</gene>
<dbReference type="EMBL" id="JAKKPZ010000030">
    <property type="protein sequence ID" value="KAI1709469.1"/>
    <property type="molecule type" value="Genomic_DNA"/>
</dbReference>
<name>A0AAD4N2J7_9BILA</name>
<dbReference type="AlphaFoldDB" id="A0AAD4N2J7"/>
<feature type="compositionally biased region" description="Basic and acidic residues" evidence="1">
    <location>
        <begin position="288"/>
        <end position="317"/>
    </location>
</feature>
<keyword evidence="2" id="KW-0675">Receptor</keyword>
<evidence type="ECO:0000313" key="3">
    <source>
        <dbReference type="Proteomes" id="UP001201812"/>
    </source>
</evidence>
<accession>A0AAD4N2J7</accession>
<feature type="region of interest" description="Disordered" evidence="1">
    <location>
        <begin position="166"/>
        <end position="195"/>
    </location>
</feature>
<keyword evidence="3" id="KW-1185">Reference proteome</keyword>
<feature type="compositionally biased region" description="Polar residues" evidence="1">
    <location>
        <begin position="262"/>
        <end position="274"/>
    </location>
</feature>